<dbReference type="PROSITE" id="PS52019">
    <property type="entry name" value="PKS_MFAS_DH"/>
    <property type="match status" value="1"/>
</dbReference>
<dbReference type="Gene3D" id="3.30.70.3290">
    <property type="match status" value="1"/>
</dbReference>
<accession>A0ABU2NQ03</accession>
<feature type="region of interest" description="Disordered" evidence="11">
    <location>
        <begin position="2372"/>
        <end position="2415"/>
    </location>
</feature>
<dbReference type="RefSeq" id="WP_311671633.1">
    <property type="nucleotide sequence ID" value="NZ_JAVREQ010000001.1"/>
</dbReference>
<name>A0ABU2NQ03_9ACTN</name>
<evidence type="ECO:0000256" key="11">
    <source>
        <dbReference type="SAM" id="MobiDB-lite"/>
    </source>
</evidence>
<feature type="compositionally biased region" description="Low complexity" evidence="11">
    <location>
        <begin position="2372"/>
        <end position="2384"/>
    </location>
</feature>
<dbReference type="SMART" id="SM00825">
    <property type="entry name" value="PKS_KS"/>
    <property type="match status" value="1"/>
</dbReference>
<dbReference type="Pfam" id="PF00501">
    <property type="entry name" value="AMP-binding"/>
    <property type="match status" value="1"/>
</dbReference>
<dbReference type="Gene3D" id="3.30.300.30">
    <property type="match status" value="1"/>
</dbReference>
<keyword evidence="8" id="KW-0511">Multifunctional enzyme</keyword>
<feature type="region of interest" description="C-terminal hotdog fold" evidence="10">
    <location>
        <begin position="1660"/>
        <end position="1796"/>
    </location>
</feature>
<dbReference type="InterPro" id="IPR057326">
    <property type="entry name" value="KR_dom"/>
</dbReference>
<evidence type="ECO:0000256" key="2">
    <source>
        <dbReference type="ARBA" id="ARBA00004792"/>
    </source>
</evidence>
<dbReference type="Gene3D" id="3.40.50.720">
    <property type="entry name" value="NAD(P)-binding Rossmann-like Domain"/>
    <property type="match status" value="1"/>
</dbReference>
<evidence type="ECO:0000259" key="13">
    <source>
        <dbReference type="PROSITE" id="PS52004"/>
    </source>
</evidence>
<dbReference type="InterPro" id="IPR055123">
    <property type="entry name" value="SpnB-like_Rossmann"/>
</dbReference>
<evidence type="ECO:0000256" key="7">
    <source>
        <dbReference type="ARBA" id="ARBA00023194"/>
    </source>
</evidence>
<dbReference type="InterPro" id="IPR020841">
    <property type="entry name" value="PKS_Beta-ketoAc_synthase_dom"/>
</dbReference>
<dbReference type="InterPro" id="IPR020845">
    <property type="entry name" value="AMP-binding_CS"/>
</dbReference>
<evidence type="ECO:0000256" key="1">
    <source>
        <dbReference type="ARBA" id="ARBA00001957"/>
    </source>
</evidence>
<dbReference type="Pfam" id="PF13193">
    <property type="entry name" value="AMP-binding_C"/>
    <property type="match status" value="1"/>
</dbReference>
<dbReference type="InterPro" id="IPR042104">
    <property type="entry name" value="PKS_dehydratase_sf"/>
</dbReference>
<keyword evidence="3" id="KW-0596">Phosphopantetheine</keyword>
<protein>
    <submittedName>
        <fullName evidence="15">Type I polyketide synthase</fullName>
    </submittedName>
</protein>
<dbReference type="InterPro" id="IPR020802">
    <property type="entry name" value="TesA-like"/>
</dbReference>
<dbReference type="InterPro" id="IPR042099">
    <property type="entry name" value="ANL_N_sf"/>
</dbReference>
<feature type="domain" description="Carrier" evidence="12">
    <location>
        <begin position="542"/>
        <end position="617"/>
    </location>
</feature>
<dbReference type="InterPro" id="IPR020806">
    <property type="entry name" value="PKS_PP-bd"/>
</dbReference>
<evidence type="ECO:0000313" key="16">
    <source>
        <dbReference type="Proteomes" id="UP001183414"/>
    </source>
</evidence>
<dbReference type="InterPro" id="IPR016035">
    <property type="entry name" value="Acyl_Trfase/lysoPLipase"/>
</dbReference>
<keyword evidence="16" id="KW-1185">Reference proteome</keyword>
<dbReference type="InterPro" id="IPR029058">
    <property type="entry name" value="AB_hydrolase_fold"/>
</dbReference>
<dbReference type="SUPFAM" id="SSF52151">
    <property type="entry name" value="FabD/lysophospholipase-like"/>
    <property type="match status" value="1"/>
</dbReference>
<dbReference type="Gene3D" id="3.40.47.10">
    <property type="match status" value="1"/>
</dbReference>
<dbReference type="SUPFAM" id="SSF51735">
    <property type="entry name" value="NAD(P)-binding Rossmann-fold domains"/>
    <property type="match status" value="2"/>
</dbReference>
<evidence type="ECO:0000256" key="9">
    <source>
        <dbReference type="ARBA" id="ARBA00023315"/>
    </source>
</evidence>
<dbReference type="InterPro" id="IPR049552">
    <property type="entry name" value="PKS_DH_N"/>
</dbReference>
<sequence length="2702" mass="283001">MLRTELIRPLHELLREHADRLGTKTAFRDEHRAVDYAALEERTRRLAGHLAALGLVRGARAGVCLGNRVETVESYLAVARASAVGVPLNPHATDEELTHLLTDSGAALLVTDRPHLEQVLRLLPDHPGLRVLVTGDGPLPDGLVGFDALAASEPPQPARDDAGLDDPAWMLYTSGTTGRPKGVLSTHRKSLWGTAACYAPVLGLSEDDRVLWPLPLTHMVAHNLGVLGVVAVGATARIMEGLAVDDVVTALREERLTFLCGVPTLYQQMLDVARDGGLDAPDLRLCMVAGSACPTPLHQEFEAATGMRLLDSYGSTETGGPITTNLPGGPWTPGSCGLPVPGLTVRLTDPRTGTGVPDGEEGEIWVDSPATMLGYHGRPEATAEVLTDGWYRTGDLARADGNGYLSITGRIKELIIRGGENIHPREVEDVVAQVPGVAEAAVVGAPDELLGEVPVAFVVTGPGGVDPEALLAHCRDRLSYFKVPTEVYEVDAIPRTAIGKIQRQALLGLPARQVHGRPEAGAVSSEAADAHARRLADAAPEERGRVLLDLVRAVASEVLGVDDVRTGSAFKDLGFDSLTAVRLRDRLSGAVGTRLPATLAFDHPTPAAVATHLTTLLYGDDAPGEEPAPAAPRPADADDPVAIVAVGCRYPGGVASAEDLWRVVADEADVMGDFPTDRGWDLDDLFDADPDRAGKSYAPAGGFLHDAADFDAPHFGISPREALAMDPQQRLLLECSWEAFERAGIDPTSLKGTRTGVFAGVMFGDYGTRLHQRLPDGVEGYLGNGSAGSVASGRVAYTYGLEGPALTVDTACSSSLVALHLAARSLRSGECDMALAGGVTVMATPSPFVEFSRQRALSTAGRCKAFSSTADGTAFGEGAGLLLLERLSDARRLGHPVLAVIRGSAVNQDGASNGLTAPNGPSQQRVIRQALADAGLAADDVDAVEAHGTGTTLGDPIEAQAVLATYGRGRDGERPLWLGSLKSNIGHTQAAAGVGGVIKMVMAMRHGLLPRTLHIDEPTPHVDWSAGAVRVLAQALPWPDEGRPRRAGVSSFGVSGTNAHLVLEQAPARQPDAPDRAASTPPLPWVVSARTEAALEDQLDRLLIATTGHDEREGGDIARTLATGRAHLEHRAAVVGGDFARARTGRALDGGLAVLFTGQGAQRAGMGSELHAHYPVFADAFDEVCAALDRELDRPLRQVVLDQPALLHRTAWTQPALFAVETALFRLYASWGLRPDAVCGHSVGELTAAHVAGVLSLEDAAVLVTERGRLMQELPEGGTMVSLRASEEEVRPLLTDGVDIAAVNGPESVVVSGLEDDVLRVTGHIAVTGRPVKRLQVSHAFHSVLMEPMLADFSKVADSLTYHRPRIPVVSNLTGRLADPDEIRTVDYWVRHVREEVRFADGIRALYDSGVRTFLELGPDGVLTAMAEDCLAGYASPGETACVAAQRRTLPEADATAEALARLHTVGADVDWSALFAGTGARPTDLPTYPFQRQTYWLQPASTAQDPVALGQRPASHALLGATVRLAETDEVLLTGRLSVREQPWLTDHVIGGTALFPGTGFVELAIRAGDEVGCTVLDELVVEAPLPLPEHGDVRLQVRVGEPDASGRRPVDVHAATDDGAPEADTVWTRHAGGHLTAAPAAGGPAPRPELSAWPPAGAEAVPLDGVYDRLAEGGHGYGTAFQGLRALWRSDDALLAEVEIPGDTDGFGIHPALLDAALHADVVNGAATREAGEMRLPFSWHEVRLFASGATRLRVLLRPGPDGELAVHAADDTGAPVVEIAALRTRPVTRAGATPGAAVRDALFRVDWSPVPAPTTVPGRRWAVLNGTGPAPGAAGALVPSYRDAAALSAAVGGGAPSPDLVLVPCAKPEDAPDLPPAEAVRHTVALVLRRLQEWLADDRLASTRLVIATRGAVAAPAAPGTPGTVTDLVHAAVWGLARSAQTEHPGRIVLADLDPSSPDRTGAADWRALAAAVESGEEQFALRGDAVLVPRLARTPAPAPDGEVRPLDPEGVVLLTGGTGALGRTFARHLVAERGARHLLLASRRGAQAPGAEALAAELAELGAEVRTASCDAGDPDALAALLAGLHRPLTAVVHTAGVLDDGVVEALDPRRLDRVLRPKAEAALHLHRLTREHDLAEFTVFSSVAGVLGGPGQANYAAANAFLDALMHHRRAQGLPGTSLAWGLWEPQGDDSGATGMAADLTAADRQRMSRDGMRPLSAHEGLALYDAARARGEALLVPARLDLAALRAGTTPLPALLRGLVRPARRTAAAAAPAPDVRQHLAALPPAERDAALRELVRTEVAAVLGFAGPEDVTAEQSLGESGFDSLTAVELRNRLGAATGLRLSTTLVFDHPTPAALASHLGERLAAGQAAPAGTSAPADPPAPAGPPSPGAAPTREPQSPDAPVPADSLFALLGDGAEHTLSALFRRACLDGRSQAGFAFLHSAAGLRPAYTTPGDFGRAFQATRLAPGGDTARPTLVCLSSYVALGGVHEYARLAAQFRGERAVRALANPGFDADDPLPKSADAVVGLLAETALRAAEDGPFVLVGSSSGGVLAHTVAARLAGEGKAPEAVVLLDTYPPTPVDSPLNHFLDALVDGMYRRQEDGVARMDFARLTAMGRYFDLFADWTQPSLDVPQLLLRASESLLPDAGDDGWRTSWSAAGTVLDVPGDHFTLMEAHADTTADAVRGWLSRLGA</sequence>
<comment type="cofactor">
    <cofactor evidence="1">
        <name>pantetheine 4'-phosphate</name>
        <dbReference type="ChEBI" id="CHEBI:47942"/>
    </cofactor>
</comment>
<dbReference type="PANTHER" id="PTHR43775">
    <property type="entry name" value="FATTY ACID SYNTHASE"/>
    <property type="match status" value="1"/>
</dbReference>
<dbReference type="Pfam" id="PF21089">
    <property type="entry name" value="PKS_DH_N"/>
    <property type="match status" value="1"/>
</dbReference>
<dbReference type="Proteomes" id="UP001183414">
    <property type="component" value="Unassembled WGS sequence"/>
</dbReference>
<dbReference type="InterPro" id="IPR025110">
    <property type="entry name" value="AMP-bd_C"/>
</dbReference>
<dbReference type="InterPro" id="IPR014043">
    <property type="entry name" value="Acyl_transferase_dom"/>
</dbReference>
<evidence type="ECO:0000256" key="3">
    <source>
        <dbReference type="ARBA" id="ARBA00022450"/>
    </source>
</evidence>
<dbReference type="SUPFAM" id="SSF56801">
    <property type="entry name" value="Acetyl-CoA synthetase-like"/>
    <property type="match status" value="1"/>
</dbReference>
<evidence type="ECO:0000259" key="12">
    <source>
        <dbReference type="PROSITE" id="PS50075"/>
    </source>
</evidence>
<dbReference type="CDD" id="cd00833">
    <property type="entry name" value="PKS"/>
    <property type="match status" value="1"/>
</dbReference>
<dbReference type="SUPFAM" id="SSF53474">
    <property type="entry name" value="alpha/beta-Hydrolases"/>
    <property type="match status" value="1"/>
</dbReference>
<dbReference type="PANTHER" id="PTHR43775:SF51">
    <property type="entry name" value="INACTIVE PHENOLPHTHIOCEROL SYNTHESIS POLYKETIDE SYNTHASE TYPE I PKS1-RELATED"/>
    <property type="match status" value="1"/>
</dbReference>
<dbReference type="PROSITE" id="PS00012">
    <property type="entry name" value="PHOSPHOPANTETHEINE"/>
    <property type="match status" value="2"/>
</dbReference>
<keyword evidence="9" id="KW-0012">Acyltransferase</keyword>
<dbReference type="PROSITE" id="PS00606">
    <property type="entry name" value="KS3_1"/>
    <property type="match status" value="1"/>
</dbReference>
<dbReference type="EMBL" id="JAVREQ010000001">
    <property type="protein sequence ID" value="MDT0377703.1"/>
    <property type="molecule type" value="Genomic_DNA"/>
</dbReference>
<dbReference type="InterPro" id="IPR014030">
    <property type="entry name" value="Ketoacyl_synth_N"/>
</dbReference>
<dbReference type="SUPFAM" id="SSF55048">
    <property type="entry name" value="Probable ACP-binding domain of malonyl-CoA ACP transacylase"/>
    <property type="match status" value="1"/>
</dbReference>
<reference evidence="16" key="1">
    <citation type="submission" date="2023-07" db="EMBL/GenBank/DDBJ databases">
        <title>30 novel species of actinomycetes from the DSMZ collection.</title>
        <authorList>
            <person name="Nouioui I."/>
        </authorList>
    </citation>
    <scope>NUCLEOTIDE SEQUENCE [LARGE SCALE GENOMIC DNA]</scope>
    <source>
        <strain evidence="16">DSM 42041</strain>
    </source>
</reference>
<dbReference type="Pfam" id="PF16197">
    <property type="entry name" value="KAsynt_C_assoc"/>
    <property type="match status" value="1"/>
</dbReference>
<evidence type="ECO:0000256" key="4">
    <source>
        <dbReference type="ARBA" id="ARBA00022553"/>
    </source>
</evidence>
<evidence type="ECO:0000256" key="5">
    <source>
        <dbReference type="ARBA" id="ARBA00022679"/>
    </source>
</evidence>
<dbReference type="Gene3D" id="3.40.366.10">
    <property type="entry name" value="Malonyl-Coenzyme A Acyl Carrier Protein, domain 2"/>
    <property type="match status" value="1"/>
</dbReference>
<dbReference type="SMART" id="SM00822">
    <property type="entry name" value="PKS_KR"/>
    <property type="match status" value="1"/>
</dbReference>
<comment type="caution">
    <text evidence="15">The sequence shown here is derived from an EMBL/GenBank/DDBJ whole genome shotgun (WGS) entry which is preliminary data.</text>
</comment>
<feature type="region of interest" description="Disordered" evidence="11">
    <location>
        <begin position="1604"/>
        <end position="1624"/>
    </location>
</feature>
<dbReference type="Gene3D" id="3.40.50.12780">
    <property type="entry name" value="N-terminal domain of ligase-like"/>
    <property type="match status" value="1"/>
</dbReference>
<evidence type="ECO:0000256" key="8">
    <source>
        <dbReference type="ARBA" id="ARBA00023268"/>
    </source>
</evidence>
<dbReference type="InterPro" id="IPR032821">
    <property type="entry name" value="PKS_assoc"/>
</dbReference>
<dbReference type="InterPro" id="IPR000873">
    <property type="entry name" value="AMP-dep_synth/lig_dom"/>
</dbReference>
<proteinExistence type="predicted"/>
<dbReference type="InterPro" id="IPR050091">
    <property type="entry name" value="PKS_NRPS_Biosynth_Enz"/>
</dbReference>
<dbReference type="PROSITE" id="PS52004">
    <property type="entry name" value="KS3_2"/>
    <property type="match status" value="1"/>
</dbReference>
<dbReference type="SUPFAM" id="SSF47336">
    <property type="entry name" value="ACP-like"/>
    <property type="match status" value="2"/>
</dbReference>
<dbReference type="InterPro" id="IPR009081">
    <property type="entry name" value="PP-bd_ACP"/>
</dbReference>
<keyword evidence="7" id="KW-0045">Antibiotic biosynthesis</keyword>
<dbReference type="InterPro" id="IPR006162">
    <property type="entry name" value="Ppantetheine_attach_site"/>
</dbReference>
<keyword evidence="5" id="KW-0808">Transferase</keyword>
<dbReference type="InterPro" id="IPR013968">
    <property type="entry name" value="PKS_KR"/>
</dbReference>
<dbReference type="SUPFAM" id="SSF53901">
    <property type="entry name" value="Thiolase-like"/>
    <property type="match status" value="1"/>
</dbReference>
<dbReference type="InterPro" id="IPR049900">
    <property type="entry name" value="PKS_mFAS_DH"/>
</dbReference>
<dbReference type="SMART" id="SM00824">
    <property type="entry name" value="PKS_TE"/>
    <property type="match status" value="1"/>
</dbReference>
<keyword evidence="6" id="KW-0677">Repeat</keyword>
<dbReference type="InterPro" id="IPR001227">
    <property type="entry name" value="Ac_transferase_dom_sf"/>
</dbReference>
<dbReference type="InterPro" id="IPR018201">
    <property type="entry name" value="Ketoacyl_synth_AS"/>
</dbReference>
<dbReference type="Pfam" id="PF00698">
    <property type="entry name" value="Acyl_transf_1"/>
    <property type="match status" value="1"/>
</dbReference>
<keyword evidence="4" id="KW-0597">Phosphoprotein</keyword>
<dbReference type="Pfam" id="PF22953">
    <property type="entry name" value="SpnB_Rossmann"/>
    <property type="match status" value="1"/>
</dbReference>
<dbReference type="SMART" id="SM00826">
    <property type="entry name" value="PKS_DH"/>
    <property type="match status" value="1"/>
</dbReference>
<dbReference type="InterPro" id="IPR020807">
    <property type="entry name" value="PKS_DH"/>
</dbReference>
<dbReference type="PROSITE" id="PS50075">
    <property type="entry name" value="CARRIER"/>
    <property type="match status" value="2"/>
</dbReference>
<organism evidence="15 16">
    <name type="scientific">Streptomyces hazeniae</name>
    <dbReference type="NCBI Taxonomy" id="3075538"/>
    <lineage>
        <taxon>Bacteria</taxon>
        <taxon>Bacillati</taxon>
        <taxon>Actinomycetota</taxon>
        <taxon>Actinomycetes</taxon>
        <taxon>Kitasatosporales</taxon>
        <taxon>Streptomycetaceae</taxon>
        <taxon>Streptomyces</taxon>
    </lineage>
</organism>
<dbReference type="InterPro" id="IPR045851">
    <property type="entry name" value="AMP-bd_C_sf"/>
</dbReference>
<dbReference type="Gene3D" id="3.40.50.1820">
    <property type="entry name" value="alpha/beta hydrolase"/>
    <property type="match status" value="1"/>
</dbReference>
<feature type="domain" description="Carrier" evidence="12">
    <location>
        <begin position="2296"/>
        <end position="2371"/>
    </location>
</feature>
<dbReference type="InterPro" id="IPR016036">
    <property type="entry name" value="Malonyl_transacylase_ACP-bd"/>
</dbReference>
<dbReference type="SMART" id="SM00827">
    <property type="entry name" value="PKS_AT"/>
    <property type="match status" value="1"/>
</dbReference>
<feature type="active site" description="Proton acceptor; for dehydratase activity" evidence="10">
    <location>
        <position position="1549"/>
    </location>
</feature>
<evidence type="ECO:0000256" key="6">
    <source>
        <dbReference type="ARBA" id="ARBA00022737"/>
    </source>
</evidence>
<dbReference type="Gene3D" id="3.10.129.110">
    <property type="entry name" value="Polyketide synthase dehydratase"/>
    <property type="match status" value="1"/>
</dbReference>
<dbReference type="Pfam" id="PF14765">
    <property type="entry name" value="PS-DH"/>
    <property type="match status" value="1"/>
</dbReference>
<evidence type="ECO:0000313" key="15">
    <source>
        <dbReference type="EMBL" id="MDT0377703.1"/>
    </source>
</evidence>
<gene>
    <name evidence="15" type="ORF">RM572_02805</name>
</gene>
<comment type="pathway">
    <text evidence="2">Antibiotic biosynthesis.</text>
</comment>
<dbReference type="InterPro" id="IPR014031">
    <property type="entry name" value="Ketoacyl_synth_C"/>
</dbReference>
<dbReference type="Pfam" id="PF00109">
    <property type="entry name" value="ketoacyl-synt"/>
    <property type="match status" value="1"/>
</dbReference>
<dbReference type="SMART" id="SM00823">
    <property type="entry name" value="PKS_PP"/>
    <property type="match status" value="2"/>
</dbReference>
<feature type="compositionally biased region" description="Pro residues" evidence="11">
    <location>
        <begin position="2385"/>
        <end position="2397"/>
    </location>
</feature>
<dbReference type="SMART" id="SM01294">
    <property type="entry name" value="PKS_PP_betabranch"/>
    <property type="match status" value="1"/>
</dbReference>
<dbReference type="Pfam" id="PF00550">
    <property type="entry name" value="PP-binding"/>
    <property type="match status" value="2"/>
</dbReference>
<dbReference type="Pfam" id="PF00975">
    <property type="entry name" value="Thioesterase"/>
    <property type="match status" value="1"/>
</dbReference>
<feature type="active site" description="Proton donor; for dehydratase activity" evidence="10">
    <location>
        <position position="1717"/>
    </location>
</feature>
<dbReference type="CDD" id="cd08956">
    <property type="entry name" value="KR_3_FAS_SDR_x"/>
    <property type="match status" value="1"/>
</dbReference>
<dbReference type="InterPro" id="IPR036291">
    <property type="entry name" value="NAD(P)-bd_dom_sf"/>
</dbReference>
<dbReference type="InterPro" id="IPR001031">
    <property type="entry name" value="Thioesterase"/>
</dbReference>
<dbReference type="InterPro" id="IPR016039">
    <property type="entry name" value="Thiolase-like"/>
</dbReference>
<evidence type="ECO:0000256" key="10">
    <source>
        <dbReference type="PROSITE-ProRule" id="PRU01363"/>
    </source>
</evidence>
<dbReference type="PROSITE" id="PS00455">
    <property type="entry name" value="AMP_BINDING"/>
    <property type="match status" value="1"/>
</dbReference>
<feature type="domain" description="PKS/mFAS DH" evidence="14">
    <location>
        <begin position="1517"/>
        <end position="1796"/>
    </location>
</feature>
<dbReference type="InterPro" id="IPR049551">
    <property type="entry name" value="PKS_DH_C"/>
</dbReference>
<dbReference type="Pfam" id="PF02801">
    <property type="entry name" value="Ketoacyl-synt_C"/>
    <property type="match status" value="1"/>
</dbReference>
<evidence type="ECO:0000259" key="14">
    <source>
        <dbReference type="PROSITE" id="PS52019"/>
    </source>
</evidence>
<dbReference type="InterPro" id="IPR036736">
    <property type="entry name" value="ACP-like_sf"/>
</dbReference>
<feature type="domain" description="Ketosynthase family 3 (KS3)" evidence="13">
    <location>
        <begin position="638"/>
        <end position="1065"/>
    </location>
</feature>
<dbReference type="Gene3D" id="1.10.1200.10">
    <property type="entry name" value="ACP-like"/>
    <property type="match status" value="2"/>
</dbReference>
<feature type="compositionally biased region" description="Basic and acidic residues" evidence="11">
    <location>
        <begin position="1604"/>
        <end position="1618"/>
    </location>
</feature>
<dbReference type="Pfam" id="PF08659">
    <property type="entry name" value="KR"/>
    <property type="match status" value="1"/>
</dbReference>
<feature type="region of interest" description="N-terminal hotdog fold" evidence="10">
    <location>
        <begin position="1517"/>
        <end position="1644"/>
    </location>
</feature>